<dbReference type="WBParaSite" id="Csp11.Scaffold498.g2236.t1">
    <property type="protein sequence ID" value="Csp11.Scaffold498.g2236.t1"/>
    <property type="gene ID" value="Csp11.Scaffold498.g2236"/>
</dbReference>
<keyword evidence="2" id="KW-1185">Reference proteome</keyword>
<reference evidence="3" key="1">
    <citation type="submission" date="2016-11" db="UniProtKB">
        <authorList>
            <consortium name="WormBaseParasite"/>
        </authorList>
    </citation>
    <scope>IDENTIFICATION</scope>
</reference>
<feature type="region of interest" description="Disordered" evidence="1">
    <location>
        <begin position="290"/>
        <end position="309"/>
    </location>
</feature>
<protein>
    <submittedName>
        <fullName evidence="3">DNA helicase</fullName>
    </submittedName>
</protein>
<dbReference type="Proteomes" id="UP000095282">
    <property type="component" value="Unplaced"/>
</dbReference>
<organism evidence="2 3">
    <name type="scientific">Caenorhabditis tropicalis</name>
    <dbReference type="NCBI Taxonomy" id="1561998"/>
    <lineage>
        <taxon>Eukaryota</taxon>
        <taxon>Metazoa</taxon>
        <taxon>Ecdysozoa</taxon>
        <taxon>Nematoda</taxon>
        <taxon>Chromadorea</taxon>
        <taxon>Rhabditida</taxon>
        <taxon>Rhabditina</taxon>
        <taxon>Rhabditomorpha</taxon>
        <taxon>Rhabditoidea</taxon>
        <taxon>Rhabditidae</taxon>
        <taxon>Peloderinae</taxon>
        <taxon>Caenorhabditis</taxon>
    </lineage>
</organism>
<sequence>MALLIHVSAKSTRNNSEVCGKNENKNKKLTVVIPKKAVKPSNRKPFESSKTINIDEADDVEILNFVSTSSEARTPVSSLARIRIVSPAIPKTASSIRKCIEFSPPTLPSRKSEKTNVEIEETNDILNFVSTSKANTPSSRRIVSPLIPKAASSIRNSTHFSPPVLQLRQSPEQLFAALTPKRRCSIELVQTAKRRKEDNLFDDNIKNDEDSDQNSEVSDLFESISPIKNPLDSPQKTMKFPLDFITGLEAQHTDFDEELIENIEEYNGHRNSPDFFQEDPLSIYEESEVQEARDLDGSPMKIEETSPEKQRATFKFFESEEVKTVKKQLRFMEPEDPREKKESLIEESCGFHLQTASVFREYAIDVETCGPVLDESSVLPGAEEETQKYLNAESCALSARSTYADSQDEEIFERDELFGLSVRLASLMSSKSSERRLLMSDVVFGTVPKENLVKLELSHFQRITVAFNCRNQYSLWHDNPEHLGTKFISDHQSKLRNPSSRRSVFPSFSRPIYL</sequence>
<evidence type="ECO:0000313" key="2">
    <source>
        <dbReference type="Proteomes" id="UP000095282"/>
    </source>
</evidence>
<feature type="region of interest" description="Disordered" evidence="1">
    <location>
        <begin position="200"/>
        <end position="219"/>
    </location>
</feature>
<evidence type="ECO:0000256" key="1">
    <source>
        <dbReference type="SAM" id="MobiDB-lite"/>
    </source>
</evidence>
<evidence type="ECO:0000313" key="3">
    <source>
        <dbReference type="WBParaSite" id="Csp11.Scaffold498.g2236.t1"/>
    </source>
</evidence>
<proteinExistence type="predicted"/>
<dbReference type="eggNOG" id="ENOG502RVKG">
    <property type="taxonomic scope" value="Eukaryota"/>
</dbReference>
<accession>A0A1I7T446</accession>
<dbReference type="AlphaFoldDB" id="A0A1I7T446"/>
<name>A0A1I7T446_9PELO</name>